<evidence type="ECO:0000313" key="2">
    <source>
        <dbReference type="Proteomes" id="UP000679220"/>
    </source>
</evidence>
<dbReference type="EMBL" id="JAGTAR010000001">
    <property type="protein sequence ID" value="MBR8534020.1"/>
    <property type="molecule type" value="Genomic_DNA"/>
</dbReference>
<dbReference type="Proteomes" id="UP000679220">
    <property type="component" value="Unassembled WGS sequence"/>
</dbReference>
<gene>
    <name evidence="1" type="ORF">KDU71_00480</name>
</gene>
<accession>A0A941F278</accession>
<dbReference type="RefSeq" id="WP_212187927.1">
    <property type="nucleotide sequence ID" value="NZ_JAGTAR010000001.1"/>
</dbReference>
<proteinExistence type="predicted"/>
<dbReference type="SUPFAM" id="SSF75005">
    <property type="entry name" value="Arabinanase/levansucrase/invertase"/>
    <property type="match status" value="1"/>
</dbReference>
<dbReference type="InterPro" id="IPR023296">
    <property type="entry name" value="Glyco_hydro_beta-prop_sf"/>
</dbReference>
<organism evidence="1 2">
    <name type="scientific">Carboxylicivirga sediminis</name>
    <dbReference type="NCBI Taxonomy" id="2006564"/>
    <lineage>
        <taxon>Bacteria</taxon>
        <taxon>Pseudomonadati</taxon>
        <taxon>Bacteroidota</taxon>
        <taxon>Bacteroidia</taxon>
        <taxon>Marinilabiliales</taxon>
        <taxon>Marinilabiliaceae</taxon>
        <taxon>Carboxylicivirga</taxon>
    </lineage>
</organism>
<reference evidence="1" key="1">
    <citation type="journal article" date="2018" name="Int. J. Syst. Evol. Microbiol.">
        <title>Carboxylicivirga sediminis sp. nov., isolated from coastal sediment.</title>
        <authorList>
            <person name="Wang F.Q."/>
            <person name="Ren L.H."/>
            <person name="Zou R.J."/>
            <person name="Sun Y.Z."/>
            <person name="Liu X.J."/>
            <person name="Jiang F."/>
            <person name="Liu L.J."/>
        </authorList>
    </citation>
    <scope>NUCLEOTIDE SEQUENCE</scope>
    <source>
        <strain evidence="1">JR1</strain>
    </source>
</reference>
<sequence length="352" mass="40387">MRALTLCITLLLLIACSSKKRNTDDLDFSKLLLPVDQQNILYDSTENFNWGASIVKGEDGKYHAFYSQMRRKYGFKSWLTDGVISHAVADSPAGPYMHLNTVLEGRGPDYWDPYTVHNPWIQKYGDNYYLYYISTNLNNQTLSTDEYDQARHQWIDNKYRALVRENQRIGLAFSKSVYGPWERLNSPIVEPAGPIETITCNPAVTQRPDGGFLMLVRGDKPNVNELVRSQAIALSDKPEGPWKIQPIAAVGDLNAEDPAVWYDKHRNRYYGIYHAFGYLGLITSEDGLNWQKAKHYKVSDLEYQHKDGRTIKVARMERPFVYLENDKPKVLSVSIKLDNGESYSLFIPLKQS</sequence>
<dbReference type="PROSITE" id="PS51257">
    <property type="entry name" value="PROKAR_LIPOPROTEIN"/>
    <property type="match status" value="1"/>
</dbReference>
<dbReference type="AlphaFoldDB" id="A0A941F278"/>
<keyword evidence="1" id="KW-0378">Hydrolase</keyword>
<evidence type="ECO:0000313" key="1">
    <source>
        <dbReference type="EMBL" id="MBR8534020.1"/>
    </source>
</evidence>
<protein>
    <submittedName>
        <fullName evidence="1">Glycoside hydrolase family protein</fullName>
    </submittedName>
</protein>
<keyword evidence="2" id="KW-1185">Reference proteome</keyword>
<dbReference type="Gene3D" id="2.115.10.20">
    <property type="entry name" value="Glycosyl hydrolase domain, family 43"/>
    <property type="match status" value="2"/>
</dbReference>
<comment type="caution">
    <text evidence="1">The sequence shown here is derived from an EMBL/GenBank/DDBJ whole genome shotgun (WGS) entry which is preliminary data.</text>
</comment>
<name>A0A941F278_9BACT</name>
<dbReference type="CDD" id="cd08994">
    <property type="entry name" value="GH43_62_32_68_117_130-like"/>
    <property type="match status" value="1"/>
</dbReference>
<dbReference type="GO" id="GO:0016787">
    <property type="term" value="F:hydrolase activity"/>
    <property type="evidence" value="ECO:0007669"/>
    <property type="project" value="UniProtKB-KW"/>
</dbReference>
<reference evidence="1" key="2">
    <citation type="submission" date="2021-04" db="EMBL/GenBank/DDBJ databases">
        <authorList>
            <person name="Zhang T."/>
            <person name="Zhang Y."/>
            <person name="Lu D."/>
            <person name="Zuo D."/>
            <person name="Du Z."/>
        </authorList>
    </citation>
    <scope>NUCLEOTIDE SEQUENCE</scope>
    <source>
        <strain evidence="1">JR1</strain>
    </source>
</reference>